<keyword evidence="2" id="KW-0812">Transmembrane</keyword>
<dbReference type="eggNOG" id="KOG4654">
    <property type="taxonomic scope" value="Eukaryota"/>
</dbReference>
<keyword evidence="3" id="KW-1133">Transmembrane helix</keyword>
<organism evidence="8 9">
    <name type="scientific">Helobdella robusta</name>
    <name type="common">Californian leech</name>
    <dbReference type="NCBI Taxonomy" id="6412"/>
    <lineage>
        <taxon>Eukaryota</taxon>
        <taxon>Metazoa</taxon>
        <taxon>Spiralia</taxon>
        <taxon>Lophotrochozoa</taxon>
        <taxon>Annelida</taxon>
        <taxon>Clitellata</taxon>
        <taxon>Hirudinea</taxon>
        <taxon>Rhynchobdellida</taxon>
        <taxon>Glossiphoniidae</taxon>
        <taxon>Helobdella</taxon>
    </lineage>
</organism>
<dbReference type="KEGG" id="hro:HELRODRAFT_186013"/>
<dbReference type="PANTHER" id="PTHR13608:SF3">
    <property type="entry name" value="ARMADILLO-LIKE HELICAL DOMAIN-CONTAINING PROTEIN 3"/>
    <property type="match status" value="1"/>
</dbReference>
<proteinExistence type="predicted"/>
<reference evidence="8" key="3">
    <citation type="submission" date="2015-06" db="UniProtKB">
        <authorList>
            <consortium name="EnsemblMetazoa"/>
        </authorList>
    </citation>
    <scope>IDENTIFICATION</scope>
</reference>
<evidence type="ECO:0000256" key="4">
    <source>
        <dbReference type="ARBA" id="ARBA00023136"/>
    </source>
</evidence>
<dbReference type="CTD" id="20210394"/>
<dbReference type="RefSeq" id="XP_009026884.1">
    <property type="nucleotide sequence ID" value="XM_009028636.1"/>
</dbReference>
<comment type="subcellular location">
    <subcellularLocation>
        <location evidence="1">Membrane</location>
    </subcellularLocation>
</comment>
<evidence type="ECO:0000256" key="3">
    <source>
        <dbReference type="ARBA" id="ARBA00022989"/>
    </source>
</evidence>
<feature type="region of interest" description="Disordered" evidence="5">
    <location>
        <begin position="1"/>
        <end position="31"/>
    </location>
</feature>
<protein>
    <recommendedName>
        <fullName evidence="6">Armadillo-like helical domain-containing protein</fullName>
    </recommendedName>
</protein>
<dbReference type="EnsemblMetazoa" id="HelroT186013">
    <property type="protein sequence ID" value="HelroP186013"/>
    <property type="gene ID" value="HelroG186013"/>
</dbReference>
<dbReference type="PANTHER" id="PTHR13608">
    <property type="entry name" value="ARMADILLO-LIKE HELICAL DOMAIN-CONTAINING PROTEIN 3"/>
    <property type="match status" value="1"/>
</dbReference>
<dbReference type="AlphaFoldDB" id="T1FNJ7"/>
<sequence length="735" mass="83310">MSANVMKTQQAPDKTSLSSSSSTTSSTSSLLRRGSQTKRILKEKVVQIYGLFFRNEDPSQGNPNFWDELFLLKANPQFIESEIEKLSGEQLIDLMLMLNKLFQKSVEASLQDNHIRINNAFQTICSLTRGVLTKCSSSSSTGFDLINILIGFESAEVVMKNLVERLNTILTCDFPHHLKSLSLAVLMTFVTGTDNVSQNTLLEYLMMNSLFEAIVKLIAHASSRHHHGNDAVQLLSLLVQYRKNELINPYIVKLSILDDEMALTGLAQIVSTSLSKYNNQYQQKMLDAETSGFFATISNLVGNMFVGEETKTEAIKANSSVLLALYEAIHLNRNFITTLAHSHTHSLPSTPTADQSCSTSDLDSPAVINTSARIIGTNNNMTTTTSAMTSSSTTTTTTANDDDNNPPTNLLATFLEYSSIICQDIKDTARYNSTKLCFIIITCIAEDQYANSLLHDNNMNFRVMLHRAPMRHRRPIATRKSASRPLVCALIDLMVEFIISHLMKNFPIELHLRCLGIIHRIICYQKKCRIRLNCQWRELWSALINLLKFILTNESTLVKKCDLFHLATKIVNIFNLFITYGDTFLNDPNNYDELYYEIIRTHQIFDNLYSLNLRYSSQEDNSYKDNHHVSSLTENEVLDIVRNNYDSLTLKMHDSLDQYERYSEKPKDITNFFMTIVRDIASDLRRSTSEYFNNTAKAKNHDTVSSGNNNNNNNNNNINCVFVVETSEANAKERE</sequence>
<dbReference type="SMART" id="SM01158">
    <property type="entry name" value="DUF1741"/>
    <property type="match status" value="1"/>
</dbReference>
<dbReference type="InterPro" id="IPR013636">
    <property type="entry name" value="ARMH3_C"/>
</dbReference>
<keyword evidence="4" id="KW-0472">Membrane</keyword>
<keyword evidence="9" id="KW-1185">Reference proteome</keyword>
<dbReference type="EMBL" id="KB097552">
    <property type="protein sequence ID" value="ESN94986.1"/>
    <property type="molecule type" value="Genomic_DNA"/>
</dbReference>
<dbReference type="GO" id="GO:0005829">
    <property type="term" value="C:cytosol"/>
    <property type="evidence" value="ECO:0000318"/>
    <property type="project" value="GO_Central"/>
</dbReference>
<evidence type="ECO:0000256" key="5">
    <source>
        <dbReference type="SAM" id="MobiDB-lite"/>
    </source>
</evidence>
<accession>T1FNJ7</accession>
<feature type="domain" description="Armadillo-like helical" evidence="6">
    <location>
        <begin position="478"/>
        <end position="688"/>
    </location>
</feature>
<dbReference type="InterPro" id="IPR039868">
    <property type="entry name" value="ARMD3-like"/>
</dbReference>
<dbReference type="HOGENOM" id="CLU_029861_1_1_1"/>
<evidence type="ECO:0000313" key="9">
    <source>
        <dbReference type="Proteomes" id="UP000015101"/>
    </source>
</evidence>
<evidence type="ECO:0000313" key="8">
    <source>
        <dbReference type="EnsemblMetazoa" id="HelroP186013"/>
    </source>
</evidence>
<dbReference type="GO" id="GO:0016020">
    <property type="term" value="C:membrane"/>
    <property type="evidence" value="ECO:0007669"/>
    <property type="project" value="UniProtKB-SubCell"/>
</dbReference>
<reference evidence="9" key="1">
    <citation type="submission" date="2012-12" db="EMBL/GenBank/DDBJ databases">
        <authorList>
            <person name="Hellsten U."/>
            <person name="Grimwood J."/>
            <person name="Chapman J.A."/>
            <person name="Shapiro H."/>
            <person name="Aerts A."/>
            <person name="Otillar R.P."/>
            <person name="Terry A.Y."/>
            <person name="Boore J.L."/>
            <person name="Simakov O."/>
            <person name="Marletaz F."/>
            <person name="Cho S.-J."/>
            <person name="Edsinger-Gonzales E."/>
            <person name="Havlak P."/>
            <person name="Kuo D.-H."/>
            <person name="Larsson T."/>
            <person name="Lv J."/>
            <person name="Arendt D."/>
            <person name="Savage R."/>
            <person name="Osoegawa K."/>
            <person name="de Jong P."/>
            <person name="Lindberg D.R."/>
            <person name="Seaver E.C."/>
            <person name="Weisblat D.A."/>
            <person name="Putnam N.H."/>
            <person name="Grigoriev I.V."/>
            <person name="Rokhsar D.S."/>
        </authorList>
    </citation>
    <scope>NUCLEOTIDE SEQUENCE</scope>
</reference>
<dbReference type="Proteomes" id="UP000015101">
    <property type="component" value="Unassembled WGS sequence"/>
</dbReference>
<evidence type="ECO:0000313" key="7">
    <source>
        <dbReference type="EMBL" id="ESN94986.1"/>
    </source>
</evidence>
<dbReference type="STRING" id="6412.T1FNJ7"/>
<dbReference type="OMA" id="YEATHLN"/>
<dbReference type="InParanoid" id="T1FNJ7"/>
<feature type="region of interest" description="Disordered" evidence="5">
    <location>
        <begin position="381"/>
        <end position="405"/>
    </location>
</feature>
<reference evidence="7 9" key="2">
    <citation type="journal article" date="2013" name="Nature">
        <title>Insights into bilaterian evolution from three spiralian genomes.</title>
        <authorList>
            <person name="Simakov O."/>
            <person name="Marletaz F."/>
            <person name="Cho S.J."/>
            <person name="Edsinger-Gonzales E."/>
            <person name="Havlak P."/>
            <person name="Hellsten U."/>
            <person name="Kuo D.H."/>
            <person name="Larsson T."/>
            <person name="Lv J."/>
            <person name="Arendt D."/>
            <person name="Savage R."/>
            <person name="Osoegawa K."/>
            <person name="de Jong P."/>
            <person name="Grimwood J."/>
            <person name="Chapman J.A."/>
            <person name="Shapiro H."/>
            <person name="Aerts A."/>
            <person name="Otillar R.P."/>
            <person name="Terry A.Y."/>
            <person name="Boore J.L."/>
            <person name="Grigoriev I.V."/>
            <person name="Lindberg D.R."/>
            <person name="Seaver E.C."/>
            <person name="Weisblat D.A."/>
            <person name="Putnam N.H."/>
            <person name="Rokhsar D.S."/>
        </authorList>
    </citation>
    <scope>NUCLEOTIDE SEQUENCE</scope>
</reference>
<name>T1FNJ7_HELRO</name>
<dbReference type="OrthoDB" id="2012278at2759"/>
<evidence type="ECO:0000256" key="1">
    <source>
        <dbReference type="ARBA" id="ARBA00004370"/>
    </source>
</evidence>
<dbReference type="EMBL" id="AMQM01007005">
    <property type="status" value="NOT_ANNOTATED_CDS"/>
    <property type="molecule type" value="Genomic_DNA"/>
</dbReference>
<gene>
    <name evidence="8" type="primary">20210394</name>
    <name evidence="7" type="ORF">HELRODRAFT_186013</name>
</gene>
<evidence type="ECO:0000259" key="6">
    <source>
        <dbReference type="SMART" id="SM01158"/>
    </source>
</evidence>
<feature type="compositionally biased region" description="Low complexity" evidence="5">
    <location>
        <begin position="15"/>
        <end position="31"/>
    </location>
</feature>
<feature type="compositionally biased region" description="Polar residues" evidence="5">
    <location>
        <begin position="1"/>
        <end position="13"/>
    </location>
</feature>
<dbReference type="FunCoup" id="T1FNJ7">
    <property type="interactions" value="1071"/>
</dbReference>
<evidence type="ECO:0000256" key="2">
    <source>
        <dbReference type="ARBA" id="ARBA00022692"/>
    </source>
</evidence>
<dbReference type="GeneID" id="20210394"/>
<dbReference type="EMBL" id="AMQM01007004">
    <property type="status" value="NOT_ANNOTATED_CDS"/>
    <property type="molecule type" value="Genomic_DNA"/>
</dbReference>
<dbReference type="Pfam" id="PF08427">
    <property type="entry name" value="ARMH3_C"/>
    <property type="match status" value="1"/>
</dbReference>